<dbReference type="NCBIfam" id="NF005687">
    <property type="entry name" value="PRK07487.1"/>
    <property type="match status" value="1"/>
</dbReference>
<gene>
    <name evidence="3" type="ORF">CG50_01135</name>
</gene>
<evidence type="ECO:0000313" key="3">
    <source>
        <dbReference type="EMBL" id="KFI26896.1"/>
    </source>
</evidence>
<reference evidence="3 4" key="1">
    <citation type="submission" date="2014-03" db="EMBL/GenBank/DDBJ databases">
        <title>Genome of Paenirhodobacter enshiensis DW2-9.</title>
        <authorList>
            <person name="Wang D."/>
            <person name="Wang G."/>
        </authorList>
    </citation>
    <scope>NUCLEOTIDE SEQUENCE [LARGE SCALE GENOMIC DNA]</scope>
    <source>
        <strain evidence="3 4">DW2-9</strain>
    </source>
</reference>
<accession>A0A086XXZ6</accession>
<proteinExistence type="inferred from homology"/>
<dbReference type="RefSeq" id="WP_036637138.1">
    <property type="nucleotide sequence ID" value="NZ_JFZB01000012.1"/>
</dbReference>
<sequence length="464" mass="48627">MTELWQLSAAQTATAIGLKQASASEVARAALARLDAVNPALNAVVDCNPEDVLVQAAAIDARLAAGGTVRPLEGVPVTIKINVDQKGYATSNGLRSKADLIATSNNPVVEGFLAAGAVLLGRTNTPAFSARYFTDNQLFGPTKNPRDPALTPGGSSGGAAAATAAGIGCIGHGNDIGGSVRYPAYACGIHGLRPGLGRVATFNETGPDRSIGFQLMSVQGPLARTVHDVRLAFGAMARRDIRDPWYFEAPEPADTPRLAAFCAHPEGIDTAPEVEAALRDAAARLRDAGWTVVELDAIPPLKEASRIMHKLWVADAPERILAAAEAEGDPGAIFSMKGAIDWVGPVSLTEFGDTLTRRASLVRDWARFFEDWPVLLLPPSSCLPFAVDADLKNGFEWLTERQYFMAGPPAIGMPAMTVSTGLSGRAPVGVQILAGRMREDLCLAAGEAIAARGTPPAPIDPLTV</sequence>
<evidence type="ECO:0000313" key="4">
    <source>
        <dbReference type="Proteomes" id="UP000028824"/>
    </source>
</evidence>
<dbReference type="PROSITE" id="PS00571">
    <property type="entry name" value="AMIDASES"/>
    <property type="match status" value="1"/>
</dbReference>
<keyword evidence="4" id="KW-1185">Reference proteome</keyword>
<dbReference type="PANTHER" id="PTHR11895">
    <property type="entry name" value="TRANSAMIDASE"/>
    <property type="match status" value="1"/>
</dbReference>
<evidence type="ECO:0000259" key="2">
    <source>
        <dbReference type="Pfam" id="PF01425"/>
    </source>
</evidence>
<protein>
    <submittedName>
        <fullName evidence="3">Amidase</fullName>
        <ecNumber evidence="3">3.5.1.4</ecNumber>
    </submittedName>
</protein>
<dbReference type="EMBL" id="JFZB01000012">
    <property type="protein sequence ID" value="KFI26896.1"/>
    <property type="molecule type" value="Genomic_DNA"/>
</dbReference>
<dbReference type="SUPFAM" id="SSF75304">
    <property type="entry name" value="Amidase signature (AS) enzymes"/>
    <property type="match status" value="1"/>
</dbReference>
<comment type="caution">
    <text evidence="3">The sequence shown here is derived from an EMBL/GenBank/DDBJ whole genome shotgun (WGS) entry which is preliminary data.</text>
</comment>
<organism evidence="3 4">
    <name type="scientific">Paenirhodobacter enshiensis</name>
    <dbReference type="NCBI Taxonomy" id="1105367"/>
    <lineage>
        <taxon>Bacteria</taxon>
        <taxon>Pseudomonadati</taxon>
        <taxon>Pseudomonadota</taxon>
        <taxon>Alphaproteobacteria</taxon>
        <taxon>Rhodobacterales</taxon>
        <taxon>Rhodobacter group</taxon>
        <taxon>Paenirhodobacter</taxon>
    </lineage>
</organism>
<name>A0A086XXZ6_9RHOB</name>
<dbReference type="EC" id="3.5.1.4" evidence="3"/>
<dbReference type="InterPro" id="IPR000120">
    <property type="entry name" value="Amidase"/>
</dbReference>
<dbReference type="Proteomes" id="UP000028824">
    <property type="component" value="Unassembled WGS sequence"/>
</dbReference>
<dbReference type="InterPro" id="IPR023631">
    <property type="entry name" value="Amidase_dom"/>
</dbReference>
<dbReference type="Pfam" id="PF01425">
    <property type="entry name" value="Amidase"/>
    <property type="match status" value="1"/>
</dbReference>
<comment type="similarity">
    <text evidence="1">Belongs to the amidase family.</text>
</comment>
<keyword evidence="3" id="KW-0378">Hydrolase</keyword>
<dbReference type="OrthoDB" id="9777859at2"/>
<feature type="domain" description="Amidase" evidence="2">
    <location>
        <begin position="25"/>
        <end position="443"/>
    </location>
</feature>
<dbReference type="GO" id="GO:0004040">
    <property type="term" value="F:amidase activity"/>
    <property type="evidence" value="ECO:0007669"/>
    <property type="project" value="UniProtKB-EC"/>
</dbReference>
<dbReference type="eggNOG" id="COG0154">
    <property type="taxonomic scope" value="Bacteria"/>
</dbReference>
<dbReference type="InterPro" id="IPR020556">
    <property type="entry name" value="Amidase_CS"/>
</dbReference>
<dbReference type="PANTHER" id="PTHR11895:SF7">
    <property type="entry name" value="GLUTAMYL-TRNA(GLN) AMIDOTRANSFERASE SUBUNIT A, MITOCHONDRIAL"/>
    <property type="match status" value="1"/>
</dbReference>
<evidence type="ECO:0000256" key="1">
    <source>
        <dbReference type="ARBA" id="ARBA00009199"/>
    </source>
</evidence>
<dbReference type="Gene3D" id="3.90.1300.10">
    <property type="entry name" value="Amidase signature (AS) domain"/>
    <property type="match status" value="1"/>
</dbReference>
<dbReference type="STRING" id="1105367.CG50_01135"/>
<dbReference type="InterPro" id="IPR036928">
    <property type="entry name" value="AS_sf"/>
</dbReference>
<dbReference type="AlphaFoldDB" id="A0A086XXZ6"/>